<dbReference type="EMBL" id="CP042301">
    <property type="protein sequence ID" value="QDZ01335.1"/>
    <property type="molecule type" value="Genomic_DNA"/>
</dbReference>
<evidence type="ECO:0000256" key="1">
    <source>
        <dbReference type="SAM" id="MobiDB-lite"/>
    </source>
</evidence>
<dbReference type="Proteomes" id="UP000321389">
    <property type="component" value="Chromosome"/>
</dbReference>
<keyword evidence="3" id="KW-1185">Reference proteome</keyword>
<reference evidence="2" key="1">
    <citation type="submission" date="2020-04" db="EMBL/GenBank/DDBJ databases">
        <title>Nitratireductor sp. nov. isolated from mangrove soil.</title>
        <authorList>
            <person name="Ye Y."/>
        </authorList>
    </citation>
    <scope>NUCLEOTIDE SEQUENCE</scope>
    <source>
        <strain evidence="2">SY7</strain>
    </source>
</reference>
<evidence type="ECO:0000313" key="3">
    <source>
        <dbReference type="Proteomes" id="UP000321389"/>
    </source>
</evidence>
<feature type="compositionally biased region" description="Acidic residues" evidence="1">
    <location>
        <begin position="32"/>
        <end position="45"/>
    </location>
</feature>
<organism evidence="2 3">
    <name type="scientific">Nitratireductor mangrovi</name>
    <dbReference type="NCBI Taxonomy" id="2599600"/>
    <lineage>
        <taxon>Bacteria</taxon>
        <taxon>Pseudomonadati</taxon>
        <taxon>Pseudomonadota</taxon>
        <taxon>Alphaproteobacteria</taxon>
        <taxon>Hyphomicrobiales</taxon>
        <taxon>Phyllobacteriaceae</taxon>
        <taxon>Nitratireductor</taxon>
    </lineage>
</organism>
<feature type="region of interest" description="Disordered" evidence="1">
    <location>
        <begin position="1"/>
        <end position="70"/>
    </location>
</feature>
<dbReference type="KEGG" id="niy:FQ775_13620"/>
<sequence>MARPKTPKTEKPRTSPAAEAFRKDRAAHGNDLEENLEEELEEGLEDSFPASDPVSAVSSTITGSGARKKK</sequence>
<accession>A0A5B8L083</accession>
<dbReference type="RefSeq" id="WP_146299980.1">
    <property type="nucleotide sequence ID" value="NZ_CP042301.2"/>
</dbReference>
<dbReference type="AlphaFoldDB" id="A0A5B8L083"/>
<gene>
    <name evidence="2" type="ORF">FQ775_13620</name>
</gene>
<proteinExistence type="predicted"/>
<protein>
    <submittedName>
        <fullName evidence="2">Uncharacterized protein</fullName>
    </submittedName>
</protein>
<name>A0A5B8L083_9HYPH</name>
<evidence type="ECO:0000313" key="2">
    <source>
        <dbReference type="EMBL" id="QDZ01335.1"/>
    </source>
</evidence>
<feature type="compositionally biased region" description="Basic and acidic residues" evidence="1">
    <location>
        <begin position="20"/>
        <end position="31"/>
    </location>
</feature>